<dbReference type="GO" id="GO:0003682">
    <property type="term" value="F:chromatin binding"/>
    <property type="evidence" value="ECO:0000318"/>
    <property type="project" value="GO_Central"/>
</dbReference>
<dbReference type="AlphaFoldDB" id="A0A0K9P1U4"/>
<dbReference type="PANTHER" id="PTHR31399">
    <property type="entry name" value="DNA-DIRECTED PRIMASE / POLYMERASE PROTEIN"/>
    <property type="match status" value="1"/>
</dbReference>
<dbReference type="GO" id="GO:0003899">
    <property type="term" value="F:DNA-directed RNA polymerase activity"/>
    <property type="evidence" value="ECO:0000318"/>
    <property type="project" value="GO_Central"/>
</dbReference>
<dbReference type="GO" id="GO:0005759">
    <property type="term" value="C:mitochondrial matrix"/>
    <property type="evidence" value="ECO:0000318"/>
    <property type="project" value="GO_Central"/>
</dbReference>
<accession>A0A0K9P1U4</accession>
<dbReference type="Proteomes" id="UP000036987">
    <property type="component" value="Unassembled WGS sequence"/>
</dbReference>
<dbReference type="EC" id="2.7.7.102" evidence="3"/>
<evidence type="ECO:0000313" key="5">
    <source>
        <dbReference type="EMBL" id="KMZ62192.1"/>
    </source>
</evidence>
<dbReference type="STRING" id="29655.A0A0K9P1U4"/>
<comment type="caution">
    <text evidence="5">The sequence shown here is derived from an EMBL/GenBank/DDBJ whole genome shotgun (WGS) entry which is preliminary data.</text>
</comment>
<gene>
    <name evidence="5" type="ORF">ZOSMA_486G00100</name>
</gene>
<evidence type="ECO:0000313" key="6">
    <source>
        <dbReference type="Proteomes" id="UP000036987"/>
    </source>
</evidence>
<dbReference type="GO" id="GO:0019985">
    <property type="term" value="P:translesion synthesis"/>
    <property type="evidence" value="ECO:0000318"/>
    <property type="project" value="GO_Central"/>
</dbReference>
<dbReference type="OMA" id="HYEVIQD"/>
<dbReference type="InterPro" id="IPR044917">
    <property type="entry name" value="PRIMPOL"/>
</dbReference>
<dbReference type="PANTHER" id="PTHR31399:SF0">
    <property type="entry name" value="DNA-DIRECTED PRIMASE_POLYMERASE PROTEIN"/>
    <property type="match status" value="1"/>
</dbReference>
<keyword evidence="6" id="KW-1185">Reference proteome</keyword>
<dbReference type="EMBL" id="LFYR01001402">
    <property type="protein sequence ID" value="KMZ62192.1"/>
    <property type="molecule type" value="Genomic_DNA"/>
</dbReference>
<sequence>MASSSGAKSEDVKFDVDRLYESFKCGITPPKSALLERKTRLRMAGMKDVSEHPCPSSLQRNLDQLNDTKPDTPTSIAIKFSRRNKISPMVFYGSPQGLPMKKPRDLMKLLSQIRVDQADQNDFRQRKDVWATFPRQDEAIKFAKTHKQVYVFCYQDHLNGQRRFLASTYDEFWRRYEGMTPNVRHHYEVIQEGFPCHLYYDLEFDKRANPIKDVDEMVDILLSITFNALRDKYSIDGDRGWVVELDSSTEVKFSRHLIICIQGNAFKDNLHVGAFVSEICSRILNQRESDPQIKKLYIKKESNTPDSAGQLFLDTAVYTRNRCFRLPFSSKAGKNSFLLPTKRFKCKNMDDREVFMESLICRIDAVKLLRCKLDPEFQRTLHFDSELNEIRELPNTGIFYDASQDSTVTYLTGKSPFPSLDVFVESMASSGTIPGKIRSWYWFSMYGLMVYSMLRNRYCERIAREHKSNHVMYVIDFQKAGYYQKCYDPDCRGYRSPIRPIPCDMIPDVATVFNSTQTQNYRQVMNINFDRNEEDENKSSCTDVECITDSCKKDSEWWQEAIKYADAVENPKNESELNHLLIPTNLETFWIDDEEWWAEVDKMTSQVELQMQEAR</sequence>
<evidence type="ECO:0000256" key="1">
    <source>
        <dbReference type="ARBA" id="ARBA00026139"/>
    </source>
</evidence>
<protein>
    <recommendedName>
        <fullName evidence="1">DNA-directed primase/polymerase protein</fullName>
        <ecNumber evidence="3">2.7.7.102</ecNumber>
    </recommendedName>
</protein>
<comment type="catalytic activity">
    <reaction evidence="2">
        <text>ssDNA + n NTP = ssDNA/pppN(pN)n-1 hybrid + (n-1) diphosphate.</text>
        <dbReference type="EC" id="2.7.7.102"/>
    </reaction>
</comment>
<dbReference type="GO" id="GO:0009411">
    <property type="term" value="P:response to UV"/>
    <property type="evidence" value="ECO:0000318"/>
    <property type="project" value="GO_Central"/>
</dbReference>
<dbReference type="GO" id="GO:0031297">
    <property type="term" value="P:replication fork processing"/>
    <property type="evidence" value="ECO:0000318"/>
    <property type="project" value="GO_Central"/>
</dbReference>
<dbReference type="GO" id="GO:0003887">
    <property type="term" value="F:DNA-directed DNA polymerase activity"/>
    <property type="evidence" value="ECO:0000318"/>
    <property type="project" value="GO_Central"/>
</dbReference>
<evidence type="ECO:0000256" key="4">
    <source>
        <dbReference type="ARBA" id="ARBA00047303"/>
    </source>
</evidence>
<dbReference type="GO" id="GO:0005634">
    <property type="term" value="C:nucleus"/>
    <property type="evidence" value="ECO:0000318"/>
    <property type="project" value="GO_Central"/>
</dbReference>
<proteinExistence type="predicted"/>
<evidence type="ECO:0000256" key="3">
    <source>
        <dbReference type="ARBA" id="ARBA00044768"/>
    </source>
</evidence>
<organism evidence="5 6">
    <name type="scientific">Zostera marina</name>
    <name type="common">Eelgrass</name>
    <dbReference type="NCBI Taxonomy" id="29655"/>
    <lineage>
        <taxon>Eukaryota</taxon>
        <taxon>Viridiplantae</taxon>
        <taxon>Streptophyta</taxon>
        <taxon>Embryophyta</taxon>
        <taxon>Tracheophyta</taxon>
        <taxon>Spermatophyta</taxon>
        <taxon>Magnoliopsida</taxon>
        <taxon>Liliopsida</taxon>
        <taxon>Zosteraceae</taxon>
        <taxon>Zostera</taxon>
    </lineage>
</organism>
<dbReference type="OrthoDB" id="5988181at2759"/>
<dbReference type="Pfam" id="PF03121">
    <property type="entry name" value="Herpes_UL52"/>
    <property type="match status" value="1"/>
</dbReference>
<comment type="catalytic activity">
    <reaction evidence="4">
        <text>DNA(n) + a 2'-deoxyribonucleoside 5'-triphosphate = DNA(n+1) + diphosphate</text>
        <dbReference type="Rhea" id="RHEA:22508"/>
        <dbReference type="Rhea" id="RHEA-COMP:17339"/>
        <dbReference type="Rhea" id="RHEA-COMP:17340"/>
        <dbReference type="ChEBI" id="CHEBI:33019"/>
        <dbReference type="ChEBI" id="CHEBI:61560"/>
        <dbReference type="ChEBI" id="CHEBI:173112"/>
        <dbReference type="EC" id="2.7.7.7"/>
    </reaction>
    <physiologicalReaction direction="left-to-right" evidence="4">
        <dbReference type="Rhea" id="RHEA:22509"/>
    </physiologicalReaction>
</comment>
<name>A0A0K9P1U4_ZOSMR</name>
<dbReference type="GO" id="GO:0006264">
    <property type="term" value="P:mitochondrial DNA replication"/>
    <property type="evidence" value="ECO:0000318"/>
    <property type="project" value="GO_Central"/>
</dbReference>
<dbReference type="GO" id="GO:0042276">
    <property type="term" value="P:error-prone translesion synthesis"/>
    <property type="evidence" value="ECO:0007669"/>
    <property type="project" value="InterPro"/>
</dbReference>
<evidence type="ECO:0000256" key="2">
    <source>
        <dbReference type="ARBA" id="ARBA00044677"/>
    </source>
</evidence>
<reference evidence="6" key="1">
    <citation type="journal article" date="2016" name="Nature">
        <title>The genome of the seagrass Zostera marina reveals angiosperm adaptation to the sea.</title>
        <authorList>
            <person name="Olsen J.L."/>
            <person name="Rouze P."/>
            <person name="Verhelst B."/>
            <person name="Lin Y.-C."/>
            <person name="Bayer T."/>
            <person name="Collen J."/>
            <person name="Dattolo E."/>
            <person name="De Paoli E."/>
            <person name="Dittami S."/>
            <person name="Maumus F."/>
            <person name="Michel G."/>
            <person name="Kersting A."/>
            <person name="Lauritano C."/>
            <person name="Lohaus R."/>
            <person name="Toepel M."/>
            <person name="Tonon T."/>
            <person name="Vanneste K."/>
            <person name="Amirebrahimi M."/>
            <person name="Brakel J."/>
            <person name="Bostroem C."/>
            <person name="Chovatia M."/>
            <person name="Grimwood J."/>
            <person name="Jenkins J.W."/>
            <person name="Jueterbock A."/>
            <person name="Mraz A."/>
            <person name="Stam W.T."/>
            <person name="Tice H."/>
            <person name="Bornberg-Bauer E."/>
            <person name="Green P.J."/>
            <person name="Pearson G.A."/>
            <person name="Procaccini G."/>
            <person name="Duarte C.M."/>
            <person name="Schmutz J."/>
            <person name="Reusch T.B.H."/>
            <person name="Van de Peer Y."/>
        </authorList>
    </citation>
    <scope>NUCLEOTIDE SEQUENCE [LARGE SCALE GENOMIC DNA]</scope>
    <source>
        <strain evidence="6">cv. Finnish</strain>
    </source>
</reference>